<name>A0A3M0I892_9ACTN</name>
<comment type="similarity">
    <text evidence="1">Belongs to the bacterial ring-hydroxylating dioxygenase beta subunit family.</text>
</comment>
<sequence>MIEHSGGAQRDQPDAGAGSAYRRTDVLTQHAVEQFLYAEAQLLDEHRYVEWIELFADDVHYWAPTRMTRTHRERDREISDVHQSAYIDDDLQYLKGRVRRLTSGVAWSEEPPSRTRRLITNVRITPREDGELAVTSNFYVYRSRLERHEDWCVGERFDVLRPVDLDATGYPYVVADRRIVLEQTTLLMPSLSILL</sequence>
<dbReference type="SUPFAM" id="SSF54427">
    <property type="entry name" value="NTF2-like"/>
    <property type="match status" value="1"/>
</dbReference>
<dbReference type="NCBIfam" id="NF007479">
    <property type="entry name" value="PRK10069.1"/>
    <property type="match status" value="1"/>
</dbReference>
<protein>
    <submittedName>
        <fullName evidence="3">Benzene 1,2-dioxygenase</fullName>
    </submittedName>
</protein>
<dbReference type="InterPro" id="IPR032710">
    <property type="entry name" value="NTF2-like_dom_sf"/>
</dbReference>
<dbReference type="PANTHER" id="PTHR41534:SF2">
    <property type="entry name" value="3-PHENYLPROPIONATE_CINNAMIC ACID DIOXYGENASE SUBUNIT BETA"/>
    <property type="match status" value="1"/>
</dbReference>
<comment type="caution">
    <text evidence="3">The sequence shown here is derived from an EMBL/GenBank/DDBJ whole genome shotgun (WGS) entry which is preliminary data.</text>
</comment>
<keyword evidence="4" id="KW-1185">Reference proteome</keyword>
<dbReference type="CDD" id="cd00667">
    <property type="entry name" value="ring_hydroxylating_dioxygenases_beta"/>
    <property type="match status" value="1"/>
</dbReference>
<dbReference type="Gene3D" id="3.10.450.50">
    <property type="match status" value="1"/>
</dbReference>
<dbReference type="PANTHER" id="PTHR41534">
    <property type="entry name" value="BLR3401 PROTEIN"/>
    <property type="match status" value="1"/>
</dbReference>
<dbReference type="GO" id="GO:0051213">
    <property type="term" value="F:dioxygenase activity"/>
    <property type="evidence" value="ECO:0007669"/>
    <property type="project" value="UniProtKB-KW"/>
</dbReference>
<evidence type="ECO:0000313" key="4">
    <source>
        <dbReference type="Proteomes" id="UP000270471"/>
    </source>
</evidence>
<evidence type="ECO:0000256" key="2">
    <source>
        <dbReference type="ARBA" id="ARBA00023002"/>
    </source>
</evidence>
<reference evidence="3 4" key="1">
    <citation type="submission" date="2017-11" db="EMBL/GenBank/DDBJ databases">
        <title>Draft genome of actinobacteria isolated from guarana (Paullinia cupana (Mart.) Ducke.</title>
        <authorList>
            <person name="Siqueira K.A."/>
            <person name="Liotti R.G."/>
            <person name="Mendes T.A.O."/>
            <person name="Soares M.A."/>
        </authorList>
    </citation>
    <scope>NUCLEOTIDE SEQUENCE [LARGE SCALE GENOMIC DNA]</scope>
    <source>
        <strain evidence="3 4">193</strain>
    </source>
</reference>
<proteinExistence type="inferred from homology"/>
<dbReference type="GO" id="GO:0019380">
    <property type="term" value="P:3-phenylpropionate catabolic process"/>
    <property type="evidence" value="ECO:0007669"/>
    <property type="project" value="TreeGrafter"/>
</dbReference>
<evidence type="ECO:0000313" key="3">
    <source>
        <dbReference type="EMBL" id="RMB82419.1"/>
    </source>
</evidence>
<dbReference type="Proteomes" id="UP000270471">
    <property type="component" value="Unassembled WGS sequence"/>
</dbReference>
<dbReference type="Pfam" id="PF00866">
    <property type="entry name" value="Ring_hydroxyl_B"/>
    <property type="match status" value="1"/>
</dbReference>
<dbReference type="EMBL" id="PENI01000023">
    <property type="protein sequence ID" value="RMB82419.1"/>
    <property type="molecule type" value="Genomic_DNA"/>
</dbReference>
<keyword evidence="3" id="KW-0223">Dioxygenase</keyword>
<evidence type="ECO:0000256" key="1">
    <source>
        <dbReference type="ARBA" id="ARBA00009570"/>
    </source>
</evidence>
<keyword evidence="2" id="KW-0560">Oxidoreductase</keyword>
<gene>
    <name evidence="3" type="ORF">CTZ28_29835</name>
</gene>
<organism evidence="3 4">
    <name type="scientific">Streptomyces shenzhenensis</name>
    <dbReference type="NCBI Taxonomy" id="943815"/>
    <lineage>
        <taxon>Bacteria</taxon>
        <taxon>Bacillati</taxon>
        <taxon>Actinomycetota</taxon>
        <taxon>Actinomycetes</taxon>
        <taxon>Kitasatosporales</taxon>
        <taxon>Streptomycetaceae</taxon>
        <taxon>Streptomyces</taxon>
    </lineage>
</organism>
<dbReference type="RefSeq" id="WP_121892938.1">
    <property type="nucleotide sequence ID" value="NZ_PENI01000023.1"/>
</dbReference>
<dbReference type="AlphaFoldDB" id="A0A3M0I892"/>
<dbReference type="InterPro" id="IPR000391">
    <property type="entry name" value="Rng_hydr_dOase-bsu"/>
</dbReference>
<dbReference type="OrthoDB" id="3212009at2"/>
<accession>A0A3M0I892</accession>